<dbReference type="InterPro" id="IPR000397">
    <property type="entry name" value="Heat_shock_Hsp33"/>
</dbReference>
<sequence length="284" mass="31395">MADFSDQFQRFIFEHGNIRGERVMLDASSREALGKRDYPAPVAQMLGESLAAVVLMSATLKFEGLLSLQARGSGSVSLLMAESNHQRQIRGLAHSEPEVGPGTLAEHLGDGRLAITIEPRHGQRYQGVVPLEDETLSQCLESYFERSEQLATAIILASDGARAGGLLLQRLPGESAPDGDFWNRLTLQARTVTADELLLLDAETLLRRLFPEDAVRLYPPEPVVFACSCSRERTAQALEALGEEDCIALLDEQGVISVDCQFCHHHYEFDRQDVTVLFQQPPLH</sequence>
<evidence type="ECO:0000256" key="1">
    <source>
        <dbReference type="ARBA" id="ARBA00022490"/>
    </source>
</evidence>
<dbReference type="NCBIfam" id="NF001033">
    <property type="entry name" value="PRK00114.1"/>
    <property type="match status" value="1"/>
</dbReference>
<dbReference type="SUPFAM" id="SSF118352">
    <property type="entry name" value="HSP33 redox switch-like"/>
    <property type="match status" value="1"/>
</dbReference>
<dbReference type="GO" id="GO:0042026">
    <property type="term" value="P:protein refolding"/>
    <property type="evidence" value="ECO:0007669"/>
    <property type="project" value="TreeGrafter"/>
</dbReference>
<comment type="PTM">
    <text evidence="6">Under oxidizing conditions two disulfide bonds are formed involving the reactive cysteines. Under reducing conditions zinc is bound to the reactive cysteines and the protein is inactive.</text>
</comment>
<keyword evidence="5 6" id="KW-0676">Redox-active center</keyword>
<dbReference type="InterPro" id="IPR016153">
    <property type="entry name" value="Heat_shock_Hsp33_N"/>
</dbReference>
<feature type="disulfide bond" description="Redox-active" evidence="6">
    <location>
        <begin position="260"/>
        <end position="263"/>
    </location>
</feature>
<evidence type="ECO:0000256" key="2">
    <source>
        <dbReference type="ARBA" id="ARBA00022833"/>
    </source>
</evidence>
<dbReference type="HAMAP" id="MF_00117">
    <property type="entry name" value="HslO"/>
    <property type="match status" value="1"/>
</dbReference>
<dbReference type="RefSeq" id="WP_136546171.1">
    <property type="nucleotide sequence ID" value="NZ_CP031093.1"/>
</dbReference>
<protein>
    <recommendedName>
        <fullName evidence="6">33 kDa chaperonin</fullName>
    </recommendedName>
    <alternativeName>
        <fullName evidence="6">Heat shock protein 33 homolog</fullName>
        <shortName evidence="6">HSP33</shortName>
    </alternativeName>
</protein>
<dbReference type="Proteomes" id="UP000298049">
    <property type="component" value="Chromosome"/>
</dbReference>
<dbReference type="KEGG" id="hmi:soil367_01335"/>
<reference evidence="7 8" key="1">
    <citation type="submission" date="2018-07" db="EMBL/GenBank/DDBJ databases">
        <title>Marsedoiliclastica nanhaica gen. nov. sp. nov., a novel marine hydrocarbonoclastic bacterium isolated from an in-situ enriched hydrocarbon-degrading consortium in deep-sea sediment.</title>
        <authorList>
            <person name="Dong C."/>
            <person name="Ma T."/>
            <person name="Liu R."/>
            <person name="Shao Z."/>
        </authorList>
    </citation>
    <scope>NUCLEOTIDE SEQUENCE [LARGE SCALE GENOMIC DNA]</scope>
    <source>
        <strain evidence="8">soil36-7</strain>
    </source>
</reference>
<dbReference type="PANTHER" id="PTHR30111">
    <property type="entry name" value="33 KDA CHAPERONIN"/>
    <property type="match status" value="1"/>
</dbReference>
<dbReference type="Gene3D" id="3.55.30.10">
    <property type="entry name" value="Hsp33 domain"/>
    <property type="match status" value="1"/>
</dbReference>
<evidence type="ECO:0000256" key="6">
    <source>
        <dbReference type="HAMAP-Rule" id="MF_00117"/>
    </source>
</evidence>
<name>A0A4P7XDT6_9ALTE</name>
<evidence type="ECO:0000256" key="3">
    <source>
        <dbReference type="ARBA" id="ARBA00023157"/>
    </source>
</evidence>
<keyword evidence="3 6" id="KW-1015">Disulfide bond</keyword>
<comment type="subcellular location">
    <subcellularLocation>
        <location evidence="6">Cytoplasm</location>
    </subcellularLocation>
</comment>
<comment type="function">
    <text evidence="6">Redox regulated molecular chaperone. Protects both thermally unfolding and oxidatively damaged proteins from irreversible aggregation. Plays an important role in the bacterial defense system toward oxidative stress.</text>
</comment>
<keyword evidence="4 6" id="KW-0143">Chaperone</keyword>
<dbReference type="CDD" id="cd00498">
    <property type="entry name" value="Hsp33"/>
    <property type="match status" value="1"/>
</dbReference>
<comment type="similarity">
    <text evidence="6">Belongs to the HSP33 family.</text>
</comment>
<dbReference type="SUPFAM" id="SSF64397">
    <property type="entry name" value="Hsp33 domain"/>
    <property type="match status" value="1"/>
</dbReference>
<dbReference type="PIRSF" id="PIRSF005261">
    <property type="entry name" value="Heat_shock_Hsp33"/>
    <property type="match status" value="1"/>
</dbReference>
<dbReference type="OrthoDB" id="9793753at2"/>
<evidence type="ECO:0000313" key="8">
    <source>
        <dbReference type="Proteomes" id="UP000298049"/>
    </source>
</evidence>
<dbReference type="AlphaFoldDB" id="A0A4P7XDT6"/>
<keyword evidence="8" id="KW-1185">Reference proteome</keyword>
<organism evidence="7 8">
    <name type="scientific">Hydrocarboniclastica marina</name>
    <dbReference type="NCBI Taxonomy" id="2259620"/>
    <lineage>
        <taxon>Bacteria</taxon>
        <taxon>Pseudomonadati</taxon>
        <taxon>Pseudomonadota</taxon>
        <taxon>Gammaproteobacteria</taxon>
        <taxon>Alteromonadales</taxon>
        <taxon>Alteromonadaceae</taxon>
        <taxon>Hydrocarboniclastica</taxon>
    </lineage>
</organism>
<dbReference type="Pfam" id="PF01430">
    <property type="entry name" value="HSP33"/>
    <property type="match status" value="1"/>
</dbReference>
<dbReference type="Gene3D" id="3.90.1280.10">
    <property type="entry name" value="HSP33 redox switch-like"/>
    <property type="match status" value="1"/>
</dbReference>
<dbReference type="InterPro" id="IPR016154">
    <property type="entry name" value="Heat_shock_Hsp33_C"/>
</dbReference>
<gene>
    <name evidence="6" type="primary">hslO</name>
    <name evidence="7" type="ORF">soil367_01335</name>
</gene>
<dbReference type="InterPro" id="IPR023212">
    <property type="entry name" value="Hsp33_helix_hairpin_bin_dom_sf"/>
</dbReference>
<evidence type="ECO:0000256" key="4">
    <source>
        <dbReference type="ARBA" id="ARBA00023186"/>
    </source>
</evidence>
<feature type="disulfide bond" description="Redox-active" evidence="6">
    <location>
        <begin position="227"/>
        <end position="229"/>
    </location>
</feature>
<keyword evidence="2 6" id="KW-0862">Zinc</keyword>
<dbReference type="GO" id="GO:0044183">
    <property type="term" value="F:protein folding chaperone"/>
    <property type="evidence" value="ECO:0007669"/>
    <property type="project" value="TreeGrafter"/>
</dbReference>
<evidence type="ECO:0000313" key="7">
    <source>
        <dbReference type="EMBL" id="QCF24703.1"/>
    </source>
</evidence>
<accession>A0A4P7XDT6</accession>
<dbReference type="GO" id="GO:0051082">
    <property type="term" value="F:unfolded protein binding"/>
    <property type="evidence" value="ECO:0007669"/>
    <property type="project" value="UniProtKB-UniRule"/>
</dbReference>
<dbReference type="GO" id="GO:0005737">
    <property type="term" value="C:cytoplasm"/>
    <property type="evidence" value="ECO:0007669"/>
    <property type="project" value="UniProtKB-SubCell"/>
</dbReference>
<evidence type="ECO:0000256" key="5">
    <source>
        <dbReference type="ARBA" id="ARBA00023284"/>
    </source>
</evidence>
<dbReference type="PANTHER" id="PTHR30111:SF1">
    <property type="entry name" value="33 KDA CHAPERONIN"/>
    <property type="match status" value="1"/>
</dbReference>
<dbReference type="EMBL" id="CP031093">
    <property type="protein sequence ID" value="QCF24703.1"/>
    <property type="molecule type" value="Genomic_DNA"/>
</dbReference>
<proteinExistence type="inferred from homology"/>
<keyword evidence="1 6" id="KW-0963">Cytoplasm</keyword>
<dbReference type="Gene3D" id="1.10.287.480">
    <property type="entry name" value="helix hairpin bin"/>
    <property type="match status" value="1"/>
</dbReference>